<dbReference type="AlphaFoldDB" id="A0A7R9BYB9"/>
<dbReference type="FunFam" id="2.60.40.10:FF:000551">
    <property type="entry name" value="Protogenin A"/>
    <property type="match status" value="1"/>
</dbReference>
<dbReference type="OrthoDB" id="114660at2759"/>
<evidence type="ECO:0000256" key="2">
    <source>
        <dbReference type="ARBA" id="ARBA00022737"/>
    </source>
</evidence>
<dbReference type="Pfam" id="PF07679">
    <property type="entry name" value="I-set"/>
    <property type="match status" value="1"/>
</dbReference>
<feature type="domain" description="Fibronectin type-III" evidence="10">
    <location>
        <begin position="253"/>
        <end position="345"/>
    </location>
</feature>
<feature type="non-terminal residue" evidence="11">
    <location>
        <position position="1"/>
    </location>
</feature>
<keyword evidence="6" id="KW-0393">Immunoglobulin domain</keyword>
<keyword evidence="12" id="KW-1185">Reference proteome</keyword>
<dbReference type="PRINTS" id="PR00014">
    <property type="entry name" value="FNTYPEIII"/>
</dbReference>
<feature type="compositionally biased region" description="Polar residues" evidence="7">
    <location>
        <begin position="994"/>
        <end position="1006"/>
    </location>
</feature>
<evidence type="ECO:0000256" key="5">
    <source>
        <dbReference type="ARBA" id="ARBA00023180"/>
    </source>
</evidence>
<protein>
    <recommendedName>
        <fullName evidence="13">Neogenin</fullName>
    </recommendedName>
</protein>
<feature type="region of interest" description="Disordered" evidence="7">
    <location>
        <begin position="756"/>
        <end position="778"/>
    </location>
</feature>
<dbReference type="GO" id="GO:0098609">
    <property type="term" value="P:cell-cell adhesion"/>
    <property type="evidence" value="ECO:0007669"/>
    <property type="project" value="TreeGrafter"/>
</dbReference>
<accession>A0A7R9BYB9</accession>
<dbReference type="SUPFAM" id="SSF48726">
    <property type="entry name" value="Immunoglobulin"/>
    <property type="match status" value="1"/>
</dbReference>
<keyword evidence="8" id="KW-1133">Transmembrane helix</keyword>
<feature type="compositionally biased region" description="Polar residues" evidence="7">
    <location>
        <begin position="899"/>
        <end position="909"/>
    </location>
</feature>
<dbReference type="SMART" id="SM00409">
    <property type="entry name" value="IG"/>
    <property type="match status" value="1"/>
</dbReference>
<dbReference type="CDD" id="cd00063">
    <property type="entry name" value="FN3"/>
    <property type="match status" value="6"/>
</dbReference>
<dbReference type="EMBL" id="OA886330">
    <property type="protein sequence ID" value="CAD7282769.1"/>
    <property type="molecule type" value="Genomic_DNA"/>
</dbReference>
<dbReference type="SMART" id="SM00408">
    <property type="entry name" value="IGc2"/>
    <property type="match status" value="1"/>
</dbReference>
<evidence type="ECO:0000256" key="1">
    <source>
        <dbReference type="ARBA" id="ARBA00004370"/>
    </source>
</evidence>
<gene>
    <name evidence="11" type="ORF">NMOB1V02_LOCUS10390</name>
</gene>
<dbReference type="InterPro" id="IPR013783">
    <property type="entry name" value="Ig-like_fold"/>
</dbReference>
<dbReference type="PROSITE" id="PS50853">
    <property type="entry name" value="FN3"/>
    <property type="match status" value="6"/>
</dbReference>
<proteinExistence type="predicted"/>
<dbReference type="InterPro" id="IPR013098">
    <property type="entry name" value="Ig_I-set"/>
</dbReference>
<evidence type="ECO:0000313" key="11">
    <source>
        <dbReference type="EMBL" id="CAD7282769.1"/>
    </source>
</evidence>
<feature type="domain" description="Fibronectin type-III" evidence="10">
    <location>
        <begin position="555"/>
        <end position="654"/>
    </location>
</feature>
<dbReference type="InterPro" id="IPR007110">
    <property type="entry name" value="Ig-like_dom"/>
</dbReference>
<dbReference type="GO" id="GO:0016020">
    <property type="term" value="C:membrane"/>
    <property type="evidence" value="ECO:0007669"/>
    <property type="project" value="UniProtKB-SubCell"/>
</dbReference>
<dbReference type="GO" id="GO:0030154">
    <property type="term" value="P:cell differentiation"/>
    <property type="evidence" value="ECO:0007669"/>
    <property type="project" value="UniProtKB-ARBA"/>
</dbReference>
<dbReference type="InterPro" id="IPR003961">
    <property type="entry name" value="FN3_dom"/>
</dbReference>
<dbReference type="InterPro" id="IPR036116">
    <property type="entry name" value="FN3_sf"/>
</dbReference>
<feature type="region of interest" description="Disordered" evidence="7">
    <location>
        <begin position="856"/>
        <end position="909"/>
    </location>
</feature>
<evidence type="ECO:0000259" key="10">
    <source>
        <dbReference type="PROSITE" id="PS50853"/>
    </source>
</evidence>
<feature type="domain" description="Fibronectin type-III" evidence="10">
    <location>
        <begin position="448"/>
        <end position="541"/>
    </location>
</feature>
<comment type="subcellular location">
    <subcellularLocation>
        <location evidence="1">Membrane</location>
    </subcellularLocation>
</comment>
<dbReference type="SUPFAM" id="SSF49265">
    <property type="entry name" value="Fibronectin type III"/>
    <property type="match status" value="4"/>
</dbReference>
<dbReference type="Gene3D" id="2.60.40.10">
    <property type="entry name" value="Immunoglobulins"/>
    <property type="match status" value="7"/>
</dbReference>
<organism evidence="11">
    <name type="scientific">Notodromas monacha</name>
    <dbReference type="NCBI Taxonomy" id="399045"/>
    <lineage>
        <taxon>Eukaryota</taxon>
        <taxon>Metazoa</taxon>
        <taxon>Ecdysozoa</taxon>
        <taxon>Arthropoda</taxon>
        <taxon>Crustacea</taxon>
        <taxon>Oligostraca</taxon>
        <taxon>Ostracoda</taxon>
        <taxon>Podocopa</taxon>
        <taxon>Podocopida</taxon>
        <taxon>Cypridocopina</taxon>
        <taxon>Cypridoidea</taxon>
        <taxon>Cyprididae</taxon>
        <taxon>Notodromas</taxon>
    </lineage>
</organism>
<keyword evidence="2" id="KW-0677">Repeat</keyword>
<sequence length="1014" mass="111243">MLLHASKYSGTSQICWGLHKFVEAPKFTRTPQSTEAKEKGDVELACGAAGHPTPTIQWFKNGEGFTESDYFQIVNGRNLKIFGLLPADSGVYQCFASNDAGNAQVSARLIVSSASSGNFDTVREEDEELEEVRRVDEAESLSPRNLRAGPVNVRFIALRWDPPERAREGDVVGYLVFYKEHGSNREREKNATKPEVLLHDLIPDQRYDIRVVAVGADSNPVGSPASIVTKTQPSVFDSGPAPELSGFGPPSVKPFNVRAVALDSTSVRVDWAPSSANGGRTEYFLSYMAEDAAEEKLATTFDPFFILRNLRPYTMYTVWVGIGGGNSRTAAEDVTVRTFSDVPSEAPQNFTAEAASSKSIVVRWEPPPEGTANGRITGYKLRYKEKGSNGVAKMVTTDAERRLYAVMGLDKSTEYSFRISATTVNGSGPATKWVYASTLDNDLREDVVPEAPGSIRVRPMPTSIMVLWSPPKDGTIKISGYTIGYGEGLPDTYKHLVDGKQRFYEIQGLKPNTEYVISVRAYNEKGDGQPVYEQVRTRDRAAIEEESSSAAPLYPPVGIKAVVHSETTIVVFWSDTIQPSSSRNTFGEERIYTLRYASHAAGPGLKYRYKNTTQMSCMVDDLRPNTRYEFSVRVTVDDRQSGWSMVVENSTEEALPGSPPQDLTIVSTPTVDGTIGLTLNWQPPKRPNGRISGYIIYYSTDQSLPLSRWVLDDVSGDRMSMSIPNLKEDTTYYFRIQASNKKGTGPQSSTVAFRTGSLSGGRLGKPVNPAGSAASDPGGRRDEVAVVYLVVAGVGSALIVVIAMLCVYVCYRRAVRQRKDDVRRLGYNNKSGRNGRCEKPPDLWMHHDQMELASMMLDAGGGGGGKRMDSSAGSDGRGDNSGSGSLPRRISDFDRKAGASSSTLDRSRNFGSQYLSKSDLHGLDRSMMTERSSFVSSSASRGGWQARVPVEHHRHPHQQQALPPPPPLHHFHPQMPEHLRAPHHFPGGFPPSRAPSSIESPVSPTRDSLDRSSE</sequence>
<feature type="domain" description="Fibronectin type-III" evidence="10">
    <location>
        <begin position="659"/>
        <end position="758"/>
    </location>
</feature>
<feature type="domain" description="Ig-like" evidence="9">
    <location>
        <begin position="25"/>
        <end position="112"/>
    </location>
</feature>
<dbReference type="SMART" id="SM00060">
    <property type="entry name" value="FN3"/>
    <property type="match status" value="6"/>
</dbReference>
<dbReference type="FunFam" id="2.60.40.10:FF:000004">
    <property type="entry name" value="DCC isoform 1"/>
    <property type="match status" value="1"/>
</dbReference>
<dbReference type="GO" id="GO:0009653">
    <property type="term" value="P:anatomical structure morphogenesis"/>
    <property type="evidence" value="ECO:0007669"/>
    <property type="project" value="UniProtKB-ARBA"/>
</dbReference>
<dbReference type="EMBL" id="CAJPEX010004293">
    <property type="protein sequence ID" value="CAG0922921.1"/>
    <property type="molecule type" value="Genomic_DNA"/>
</dbReference>
<evidence type="ECO:0008006" key="13">
    <source>
        <dbReference type="Google" id="ProtNLM"/>
    </source>
</evidence>
<keyword evidence="3 8" id="KW-0472">Membrane</keyword>
<dbReference type="PROSITE" id="PS50835">
    <property type="entry name" value="IG_LIKE"/>
    <property type="match status" value="1"/>
</dbReference>
<evidence type="ECO:0000256" key="8">
    <source>
        <dbReference type="SAM" id="Phobius"/>
    </source>
</evidence>
<evidence type="ECO:0000313" key="12">
    <source>
        <dbReference type="Proteomes" id="UP000678499"/>
    </source>
</evidence>
<evidence type="ECO:0000256" key="4">
    <source>
        <dbReference type="ARBA" id="ARBA00023157"/>
    </source>
</evidence>
<reference evidence="11" key="1">
    <citation type="submission" date="2020-11" db="EMBL/GenBank/DDBJ databases">
        <authorList>
            <person name="Tran Van P."/>
        </authorList>
    </citation>
    <scope>NUCLEOTIDE SEQUENCE</scope>
</reference>
<evidence type="ECO:0000256" key="3">
    <source>
        <dbReference type="ARBA" id="ARBA00023136"/>
    </source>
</evidence>
<evidence type="ECO:0000256" key="7">
    <source>
        <dbReference type="SAM" id="MobiDB-lite"/>
    </source>
</evidence>
<keyword evidence="5" id="KW-0325">Glycoprotein</keyword>
<dbReference type="InterPro" id="IPR003599">
    <property type="entry name" value="Ig_sub"/>
</dbReference>
<name>A0A7R9BYB9_9CRUS</name>
<evidence type="ECO:0000256" key="6">
    <source>
        <dbReference type="ARBA" id="ARBA00023319"/>
    </source>
</evidence>
<dbReference type="Proteomes" id="UP000678499">
    <property type="component" value="Unassembled WGS sequence"/>
</dbReference>
<feature type="domain" description="Fibronectin type-III" evidence="10">
    <location>
        <begin position="142"/>
        <end position="234"/>
    </location>
</feature>
<dbReference type="PANTHER" id="PTHR44170">
    <property type="entry name" value="PROTEIN SIDEKICK"/>
    <property type="match status" value="1"/>
</dbReference>
<dbReference type="InterPro" id="IPR036179">
    <property type="entry name" value="Ig-like_dom_sf"/>
</dbReference>
<feature type="transmembrane region" description="Helical" evidence="8">
    <location>
        <begin position="785"/>
        <end position="811"/>
    </location>
</feature>
<feature type="region of interest" description="Disordered" evidence="7">
    <location>
        <begin position="951"/>
        <end position="1014"/>
    </location>
</feature>
<keyword evidence="4" id="KW-1015">Disulfide bond</keyword>
<feature type="compositionally biased region" description="Low complexity" evidence="7">
    <location>
        <begin position="870"/>
        <end position="885"/>
    </location>
</feature>
<keyword evidence="8" id="KW-0812">Transmembrane</keyword>
<evidence type="ECO:0000259" key="9">
    <source>
        <dbReference type="PROSITE" id="PS50835"/>
    </source>
</evidence>
<feature type="domain" description="Fibronectin type-III" evidence="10">
    <location>
        <begin position="346"/>
        <end position="441"/>
    </location>
</feature>
<dbReference type="PANTHER" id="PTHR44170:SF54">
    <property type="entry name" value="FI24025P1"/>
    <property type="match status" value="1"/>
</dbReference>
<dbReference type="InterPro" id="IPR003598">
    <property type="entry name" value="Ig_sub2"/>
</dbReference>
<dbReference type="Pfam" id="PF00041">
    <property type="entry name" value="fn3"/>
    <property type="match status" value="5"/>
</dbReference>